<dbReference type="InterPro" id="IPR019861">
    <property type="entry name" value="PorP/SprF_Bacteroidetes"/>
</dbReference>
<dbReference type="Proteomes" id="UP000245535">
    <property type="component" value="Unassembled WGS sequence"/>
</dbReference>
<proteinExistence type="predicted"/>
<reference evidence="1 2" key="1">
    <citation type="submission" date="2018-03" db="EMBL/GenBank/DDBJ databases">
        <title>Genomic Encyclopedia of Archaeal and Bacterial Type Strains, Phase II (KMG-II): from individual species to whole genera.</title>
        <authorList>
            <person name="Goeker M."/>
        </authorList>
    </citation>
    <scope>NUCLEOTIDE SEQUENCE [LARGE SCALE GENOMIC DNA]</scope>
    <source>
        <strain evidence="1 2">DSM 28229</strain>
    </source>
</reference>
<name>A0A315ZAM2_SEDFL</name>
<gene>
    <name evidence="1" type="ORF">BC781_103450</name>
</gene>
<comment type="caution">
    <text evidence="1">The sequence shown here is derived from an EMBL/GenBank/DDBJ whole genome shotgun (WGS) entry which is preliminary data.</text>
</comment>
<dbReference type="Pfam" id="PF11751">
    <property type="entry name" value="PorP_SprF"/>
    <property type="match status" value="1"/>
</dbReference>
<evidence type="ECO:0000313" key="2">
    <source>
        <dbReference type="Proteomes" id="UP000245535"/>
    </source>
</evidence>
<dbReference type="NCBIfam" id="TIGR03519">
    <property type="entry name" value="T9SS_PorP_fam"/>
    <property type="match status" value="1"/>
</dbReference>
<keyword evidence="2" id="KW-1185">Reference proteome</keyword>
<dbReference type="AlphaFoldDB" id="A0A315ZAM2"/>
<sequence length="307" mass="34223">MKRMNLLQKALLTVFVVLAFTFKVNAQQQSLFSQYMNNMLTINPAYVGSQKALSLTAVAREQWIGLDGAPSTQTFSAHLPIERKNIGVGMMLTNDRIGVTKQNGVAFSYAYKIKMLGGELSMGIKGGFINYSIIYSDISETDPSFQEGNVSEVHPDIGLGLYFNTNKFYLGLSAPQITLSEKETNDIRPESALIPHYFIQGGYVFDINPDLKLKPSFMTKIVEGAPIEVDINANVYLRDLVGLGVSWRSMDAVVLLGQVQITNRLQFGYAYDITTTDVRQVSAGSHEIFLNYRIPISKSKIITPRYF</sequence>
<dbReference type="EMBL" id="QGDO01000003">
    <property type="protein sequence ID" value="PWJ42199.1"/>
    <property type="molecule type" value="Genomic_DNA"/>
</dbReference>
<evidence type="ECO:0000313" key="1">
    <source>
        <dbReference type="EMBL" id="PWJ42199.1"/>
    </source>
</evidence>
<accession>A0A315ZAM2</accession>
<protein>
    <submittedName>
        <fullName evidence="1">Type IX secretion system PorP/SprF family membrane protein</fullName>
    </submittedName>
</protein>
<organism evidence="1 2">
    <name type="scientific">Sediminitomix flava</name>
    <dbReference type="NCBI Taxonomy" id="379075"/>
    <lineage>
        <taxon>Bacteria</taxon>
        <taxon>Pseudomonadati</taxon>
        <taxon>Bacteroidota</taxon>
        <taxon>Cytophagia</taxon>
        <taxon>Cytophagales</taxon>
        <taxon>Flammeovirgaceae</taxon>
        <taxon>Sediminitomix</taxon>
    </lineage>
</organism>